<feature type="chain" id="PRO_5041993092" evidence="1">
    <location>
        <begin position="25"/>
        <end position="58"/>
    </location>
</feature>
<organism evidence="2 3">
    <name type="scientific">Mycena rosella</name>
    <name type="common">Pink bonnet</name>
    <name type="synonym">Agaricus rosellus</name>
    <dbReference type="NCBI Taxonomy" id="1033263"/>
    <lineage>
        <taxon>Eukaryota</taxon>
        <taxon>Fungi</taxon>
        <taxon>Dikarya</taxon>
        <taxon>Basidiomycota</taxon>
        <taxon>Agaricomycotina</taxon>
        <taxon>Agaricomycetes</taxon>
        <taxon>Agaricomycetidae</taxon>
        <taxon>Agaricales</taxon>
        <taxon>Marasmiineae</taxon>
        <taxon>Mycenaceae</taxon>
        <taxon>Mycena</taxon>
    </lineage>
</organism>
<reference evidence="2" key="1">
    <citation type="submission" date="2023-03" db="EMBL/GenBank/DDBJ databases">
        <title>Massive genome expansion in bonnet fungi (Mycena s.s.) driven by repeated elements and novel gene families across ecological guilds.</title>
        <authorList>
            <consortium name="Lawrence Berkeley National Laboratory"/>
            <person name="Harder C.B."/>
            <person name="Miyauchi S."/>
            <person name="Viragh M."/>
            <person name="Kuo A."/>
            <person name="Thoen E."/>
            <person name="Andreopoulos B."/>
            <person name="Lu D."/>
            <person name="Skrede I."/>
            <person name="Drula E."/>
            <person name="Henrissat B."/>
            <person name="Morin E."/>
            <person name="Kohler A."/>
            <person name="Barry K."/>
            <person name="LaButti K."/>
            <person name="Morin E."/>
            <person name="Salamov A."/>
            <person name="Lipzen A."/>
            <person name="Mereny Z."/>
            <person name="Hegedus B."/>
            <person name="Baldrian P."/>
            <person name="Stursova M."/>
            <person name="Weitz H."/>
            <person name="Taylor A."/>
            <person name="Grigoriev I.V."/>
            <person name="Nagy L.G."/>
            <person name="Martin F."/>
            <person name="Kauserud H."/>
        </authorList>
    </citation>
    <scope>NUCLEOTIDE SEQUENCE</scope>
    <source>
        <strain evidence="2">CBHHK067</strain>
    </source>
</reference>
<gene>
    <name evidence="2" type="ORF">B0H17DRAFT_1196293</name>
</gene>
<protein>
    <submittedName>
        <fullName evidence="2">Uncharacterized protein</fullName>
    </submittedName>
</protein>
<comment type="caution">
    <text evidence="2">The sequence shown here is derived from an EMBL/GenBank/DDBJ whole genome shotgun (WGS) entry which is preliminary data.</text>
</comment>
<dbReference type="AlphaFoldDB" id="A0AAD7GQ45"/>
<sequence length="58" mass="6157">MYTRITSLTLILVSFLLSAQLAAAAPASADQVLSLPQEHARAVPLPAMVLKRWGPPSS</sequence>
<keyword evidence="3" id="KW-1185">Reference proteome</keyword>
<feature type="signal peptide" evidence="1">
    <location>
        <begin position="1"/>
        <end position="24"/>
    </location>
</feature>
<dbReference type="EMBL" id="JARKIE010000023">
    <property type="protein sequence ID" value="KAJ7699201.1"/>
    <property type="molecule type" value="Genomic_DNA"/>
</dbReference>
<name>A0AAD7GQ45_MYCRO</name>
<dbReference type="Proteomes" id="UP001221757">
    <property type="component" value="Unassembled WGS sequence"/>
</dbReference>
<evidence type="ECO:0000313" key="2">
    <source>
        <dbReference type="EMBL" id="KAJ7699201.1"/>
    </source>
</evidence>
<accession>A0AAD7GQ45</accession>
<evidence type="ECO:0000256" key="1">
    <source>
        <dbReference type="SAM" id="SignalP"/>
    </source>
</evidence>
<evidence type="ECO:0000313" key="3">
    <source>
        <dbReference type="Proteomes" id="UP001221757"/>
    </source>
</evidence>
<keyword evidence="1" id="KW-0732">Signal</keyword>
<proteinExistence type="predicted"/>